<organism evidence="18 19">
    <name type="scientific">Melanopsichium pennsylvanicum</name>
    <dbReference type="NCBI Taxonomy" id="63383"/>
    <lineage>
        <taxon>Eukaryota</taxon>
        <taxon>Fungi</taxon>
        <taxon>Dikarya</taxon>
        <taxon>Basidiomycota</taxon>
        <taxon>Ustilaginomycotina</taxon>
        <taxon>Ustilaginomycetes</taxon>
        <taxon>Ustilaginales</taxon>
        <taxon>Ustilaginaceae</taxon>
        <taxon>Melanopsichium</taxon>
    </lineage>
</organism>
<comment type="similarity">
    <text evidence="3">Belongs to the phenylalanyl-tRNA synthetase beta subunit family. Type 2 subfamily.</text>
</comment>
<dbReference type="Gene3D" id="3.50.40.10">
    <property type="entry name" value="Phenylalanyl-trna Synthetase, Chain B, domain 3"/>
    <property type="match status" value="1"/>
</dbReference>
<evidence type="ECO:0000256" key="16">
    <source>
        <dbReference type="ARBA" id="ARBA00049255"/>
    </source>
</evidence>
<dbReference type="Gene3D" id="3.30.930.10">
    <property type="entry name" value="Bira Bifunctional Protein, Domain 2"/>
    <property type="match status" value="1"/>
</dbReference>
<evidence type="ECO:0000256" key="7">
    <source>
        <dbReference type="ARBA" id="ARBA00022490"/>
    </source>
</evidence>
<dbReference type="GO" id="GO:0009328">
    <property type="term" value="C:phenylalanine-tRNA ligase complex"/>
    <property type="evidence" value="ECO:0007669"/>
    <property type="project" value="TreeGrafter"/>
</dbReference>
<dbReference type="InterPro" id="IPR045864">
    <property type="entry name" value="aa-tRNA-synth_II/BPL/LPL"/>
</dbReference>
<dbReference type="FunFam" id="3.30.56.10:FF:000006">
    <property type="entry name" value="Phenylalanyl-tRNA synthetase subunit beta"/>
    <property type="match status" value="1"/>
</dbReference>
<dbReference type="CDD" id="cd00769">
    <property type="entry name" value="PheRS_beta_core"/>
    <property type="match status" value="1"/>
</dbReference>
<dbReference type="AlphaFoldDB" id="A0AAJ4XNP2"/>
<evidence type="ECO:0000256" key="10">
    <source>
        <dbReference type="ARBA" id="ARBA00022741"/>
    </source>
</evidence>
<proteinExistence type="inferred from homology"/>
<evidence type="ECO:0000256" key="8">
    <source>
        <dbReference type="ARBA" id="ARBA00022598"/>
    </source>
</evidence>
<dbReference type="InterPro" id="IPR005146">
    <property type="entry name" value="B3/B4_tRNA-bd"/>
</dbReference>
<dbReference type="SMART" id="SM00874">
    <property type="entry name" value="B5"/>
    <property type="match status" value="1"/>
</dbReference>
<keyword evidence="11" id="KW-0067">ATP-binding</keyword>
<dbReference type="InterPro" id="IPR005147">
    <property type="entry name" value="tRNA_synthase_B5-dom"/>
</dbReference>
<protein>
    <recommendedName>
        <fullName evidence="6">Phenylalanine--tRNA ligase beta subunit</fullName>
        <ecNumber evidence="5">6.1.1.20</ecNumber>
    </recommendedName>
    <alternativeName>
        <fullName evidence="15">Phenylalanyl-tRNA synthetase beta subunit</fullName>
    </alternativeName>
</protein>
<dbReference type="Gene3D" id="3.30.56.10">
    <property type="match status" value="2"/>
</dbReference>
<comment type="subcellular location">
    <subcellularLocation>
        <location evidence="2">Cytoplasm</location>
    </subcellularLocation>
</comment>
<keyword evidence="13" id="KW-0648">Protein biosynthesis</keyword>
<keyword evidence="8" id="KW-0436">Ligase</keyword>
<keyword evidence="9" id="KW-0479">Metal-binding</keyword>
<comment type="caution">
    <text evidence="18">The sequence shown here is derived from an EMBL/GenBank/DDBJ whole genome shotgun (WGS) entry which is preliminary data.</text>
</comment>
<dbReference type="Pfam" id="PF18262">
    <property type="entry name" value="PhetRS_B1"/>
    <property type="match status" value="1"/>
</dbReference>
<name>A0AAJ4XNP2_9BASI</name>
<dbReference type="SMART" id="SM00873">
    <property type="entry name" value="B3_4"/>
    <property type="match status" value="1"/>
</dbReference>
<keyword evidence="19" id="KW-1185">Reference proteome</keyword>
<dbReference type="InterPro" id="IPR041616">
    <property type="entry name" value="PheRS_beta_core"/>
</dbReference>
<evidence type="ECO:0000259" key="17">
    <source>
        <dbReference type="PROSITE" id="PS51483"/>
    </source>
</evidence>
<evidence type="ECO:0000256" key="3">
    <source>
        <dbReference type="ARBA" id="ARBA00007438"/>
    </source>
</evidence>
<dbReference type="EC" id="6.1.1.20" evidence="5"/>
<dbReference type="Proteomes" id="UP001294444">
    <property type="component" value="Unassembled WGS sequence"/>
</dbReference>
<keyword evidence="12" id="KW-0460">Magnesium</keyword>
<evidence type="ECO:0000256" key="1">
    <source>
        <dbReference type="ARBA" id="ARBA00001946"/>
    </source>
</evidence>
<gene>
    <name evidence="18" type="ORF">MEPE_04998</name>
</gene>
<dbReference type="GO" id="GO:0005524">
    <property type="term" value="F:ATP binding"/>
    <property type="evidence" value="ECO:0007669"/>
    <property type="project" value="UniProtKB-KW"/>
</dbReference>
<dbReference type="SUPFAM" id="SSF46955">
    <property type="entry name" value="Putative DNA-binding domain"/>
    <property type="match status" value="2"/>
</dbReference>
<dbReference type="SUPFAM" id="SSF55681">
    <property type="entry name" value="Class II aaRS and biotin synthetases"/>
    <property type="match status" value="1"/>
</dbReference>
<evidence type="ECO:0000256" key="11">
    <source>
        <dbReference type="ARBA" id="ARBA00022840"/>
    </source>
</evidence>
<dbReference type="InterPro" id="IPR040659">
    <property type="entry name" value="PhetRS_B1"/>
</dbReference>
<dbReference type="FunFam" id="3.30.56.10:FF:000004">
    <property type="entry name" value="Phenylalanyl-tRNA synthetase, beta subunit"/>
    <property type="match status" value="1"/>
</dbReference>
<dbReference type="Pfam" id="PF03484">
    <property type="entry name" value="B5"/>
    <property type="match status" value="1"/>
</dbReference>
<dbReference type="InterPro" id="IPR045060">
    <property type="entry name" value="Phe-tRNA-ligase_IIc_bsu"/>
</dbReference>
<keyword evidence="10" id="KW-0547">Nucleotide-binding</keyword>
<evidence type="ECO:0000256" key="4">
    <source>
        <dbReference type="ARBA" id="ARBA00011209"/>
    </source>
</evidence>
<evidence type="ECO:0000256" key="15">
    <source>
        <dbReference type="ARBA" id="ARBA00033189"/>
    </source>
</evidence>
<dbReference type="GO" id="GO:0000287">
    <property type="term" value="F:magnesium ion binding"/>
    <property type="evidence" value="ECO:0007669"/>
    <property type="project" value="InterPro"/>
</dbReference>
<dbReference type="FunFam" id="3.50.40.10:FF:000002">
    <property type="entry name" value="phenylalanine--tRNA ligase beta subunit"/>
    <property type="match status" value="1"/>
</dbReference>
<evidence type="ECO:0000256" key="14">
    <source>
        <dbReference type="ARBA" id="ARBA00023146"/>
    </source>
</evidence>
<dbReference type="NCBIfam" id="TIGR00471">
    <property type="entry name" value="pheT_arch"/>
    <property type="match status" value="1"/>
</dbReference>
<evidence type="ECO:0000256" key="5">
    <source>
        <dbReference type="ARBA" id="ARBA00012814"/>
    </source>
</evidence>
<dbReference type="Pfam" id="PF17759">
    <property type="entry name" value="tRNA_synthFbeta"/>
    <property type="match status" value="1"/>
</dbReference>
<comment type="cofactor">
    <cofactor evidence="1">
        <name>Mg(2+)</name>
        <dbReference type="ChEBI" id="CHEBI:18420"/>
    </cofactor>
</comment>
<feature type="domain" description="B5" evidence="17">
    <location>
        <begin position="295"/>
        <end position="375"/>
    </location>
</feature>
<dbReference type="PANTHER" id="PTHR10947:SF0">
    <property type="entry name" value="PHENYLALANINE--TRNA LIGASE BETA SUBUNIT"/>
    <property type="match status" value="1"/>
</dbReference>
<dbReference type="GO" id="GO:0003723">
    <property type="term" value="F:RNA binding"/>
    <property type="evidence" value="ECO:0007669"/>
    <property type="project" value="InterPro"/>
</dbReference>
<evidence type="ECO:0000256" key="13">
    <source>
        <dbReference type="ARBA" id="ARBA00022917"/>
    </source>
</evidence>
<evidence type="ECO:0000313" key="19">
    <source>
        <dbReference type="Proteomes" id="UP001294444"/>
    </source>
</evidence>
<comment type="subunit">
    <text evidence="4">Tetramer of two alpha and two beta subunits.</text>
</comment>
<evidence type="ECO:0000256" key="9">
    <source>
        <dbReference type="ARBA" id="ARBA00022723"/>
    </source>
</evidence>
<dbReference type="InterPro" id="IPR020825">
    <property type="entry name" value="Phe-tRNA_synthase-like_B3/B4"/>
</dbReference>
<dbReference type="GO" id="GO:0006432">
    <property type="term" value="P:phenylalanyl-tRNA aminoacylation"/>
    <property type="evidence" value="ECO:0007669"/>
    <property type="project" value="InterPro"/>
</dbReference>
<comment type="catalytic activity">
    <reaction evidence="16">
        <text>tRNA(Phe) + L-phenylalanine + ATP = L-phenylalanyl-tRNA(Phe) + AMP + diphosphate + H(+)</text>
        <dbReference type="Rhea" id="RHEA:19413"/>
        <dbReference type="Rhea" id="RHEA-COMP:9668"/>
        <dbReference type="Rhea" id="RHEA-COMP:9699"/>
        <dbReference type="ChEBI" id="CHEBI:15378"/>
        <dbReference type="ChEBI" id="CHEBI:30616"/>
        <dbReference type="ChEBI" id="CHEBI:33019"/>
        <dbReference type="ChEBI" id="CHEBI:58095"/>
        <dbReference type="ChEBI" id="CHEBI:78442"/>
        <dbReference type="ChEBI" id="CHEBI:78531"/>
        <dbReference type="ChEBI" id="CHEBI:456215"/>
        <dbReference type="EC" id="6.1.1.20"/>
    </reaction>
</comment>
<keyword evidence="7" id="KW-0963">Cytoplasm</keyword>
<evidence type="ECO:0000313" key="18">
    <source>
        <dbReference type="EMBL" id="SNX86289.1"/>
    </source>
</evidence>
<dbReference type="Pfam" id="PF03483">
    <property type="entry name" value="B3_4"/>
    <property type="match status" value="1"/>
</dbReference>
<dbReference type="PANTHER" id="PTHR10947">
    <property type="entry name" value="PHENYLALANYL-TRNA SYNTHETASE BETA CHAIN AND LEUCINE-RICH REPEAT-CONTAINING PROTEIN 47"/>
    <property type="match status" value="1"/>
</dbReference>
<dbReference type="InterPro" id="IPR009061">
    <property type="entry name" value="DNA-bd_dom_put_sf"/>
</dbReference>
<dbReference type="GO" id="GO:0004826">
    <property type="term" value="F:phenylalanine-tRNA ligase activity"/>
    <property type="evidence" value="ECO:0007669"/>
    <property type="project" value="UniProtKB-EC"/>
</dbReference>
<sequence>MPTVSVDKEHFYKALGRSYTTQEFDELCFQFGIELDDDTTEQVTKAGLGERPQLKIDIPANRYDLLCHEGISRALNVFLGNIEQPQLKLTQPRSPCEMITVTLTPDVAKIRPFFAGAVLRGVTFTEQSYANFIDLQDKLHQNLARRRTLVAIGTHDLDTIQSPFTYEALPPKQIKFAPLNKETEYDASQLMELYESDKHLGRYLHIIKDSPVYPIIYDSNRQVLSMPPIINSNHSKITLETKNVFIDTTAIDETKLGIVINIIVAMFSEYCAEPFTVEPVKVVYPDGNTKITPDLSHTRFTASVDYINSCTGLKLSAQEMIGYLKKMGHTATVDTTKPDNKSLIVDVPPTRPDILHECDLMEDVAVAFGFDNLPKTFPATNTVAVPLPINKLADIVRRECAYSGWIEVLPLILCSHDENFGWLNRKDDGSTAVVLENPKTAEYQVVRTSLLPGLLKTIRENRKHALPLRTFEVSDIAFKDERGELERCARNERHVCAVYCDKTASFEVVHGLLDRLMLTLGVTRIEGKRSVQMKGYWIQEDQESQTFLSGRSANIHLRLSKQNFNPGSATDCNMTHSFQRLELEREQQSDKRRREGGLETDRDCFEIDQVEDDCQDWVVGSVGVVHPNVLKNFGIDFPCSAFEFNLEPFL</sequence>
<keyword evidence="14" id="KW-0030">Aminoacyl-tRNA synthetase</keyword>
<dbReference type="InterPro" id="IPR004531">
    <property type="entry name" value="Phe-tRNA-synth_IIc_bsu_arc_euk"/>
</dbReference>
<dbReference type="EMBL" id="OAPG01000013">
    <property type="protein sequence ID" value="SNX86289.1"/>
    <property type="molecule type" value="Genomic_DNA"/>
</dbReference>
<evidence type="ECO:0000256" key="12">
    <source>
        <dbReference type="ARBA" id="ARBA00022842"/>
    </source>
</evidence>
<dbReference type="PROSITE" id="PS51483">
    <property type="entry name" value="B5"/>
    <property type="match status" value="1"/>
</dbReference>
<evidence type="ECO:0000256" key="6">
    <source>
        <dbReference type="ARBA" id="ARBA00017032"/>
    </source>
</evidence>
<evidence type="ECO:0000256" key="2">
    <source>
        <dbReference type="ARBA" id="ARBA00004496"/>
    </source>
</evidence>
<reference evidence="18" key="1">
    <citation type="submission" date="2023-10" db="EMBL/GenBank/DDBJ databases">
        <authorList>
            <person name="Guldener U."/>
        </authorList>
    </citation>
    <scope>NUCLEOTIDE SEQUENCE</scope>
    <source>
        <strain evidence="18">Mp4</strain>
    </source>
</reference>
<accession>A0AAJ4XNP2</accession>